<dbReference type="EMBL" id="QJKJ01000901">
    <property type="protein sequence ID" value="RDY10153.1"/>
    <property type="molecule type" value="Genomic_DNA"/>
</dbReference>
<protein>
    <submittedName>
        <fullName evidence="1">Uncharacterized protein</fullName>
    </submittedName>
</protein>
<comment type="caution">
    <text evidence="1">The sequence shown here is derived from an EMBL/GenBank/DDBJ whole genome shotgun (WGS) entry which is preliminary data.</text>
</comment>
<name>A0A371I553_MUCPR</name>
<evidence type="ECO:0000313" key="1">
    <source>
        <dbReference type="EMBL" id="RDY10153.1"/>
    </source>
</evidence>
<accession>A0A371I553</accession>
<gene>
    <name evidence="1" type="ORF">CR513_05374</name>
</gene>
<sequence length="166" mass="19152">MVVQLLNCKVDGFPLKYLGLSIVSFQNLFIGSGKGEKKDKLDQIREDSHKDCPIWRGLLCTRFNRFYNLTLNKEAKKGDFGQCVKMKMDMKKRGNNQVIDELIMNHIPSKVNLLHKNINVGYGILYLGSSEAVKNVDHLFFELTYFSITWTSCLNWLDAKITLQKE</sequence>
<evidence type="ECO:0000313" key="2">
    <source>
        <dbReference type="Proteomes" id="UP000257109"/>
    </source>
</evidence>
<feature type="non-terminal residue" evidence="1">
    <location>
        <position position="1"/>
    </location>
</feature>
<dbReference type="AlphaFoldDB" id="A0A371I553"/>
<organism evidence="1 2">
    <name type="scientific">Mucuna pruriens</name>
    <name type="common">Velvet bean</name>
    <name type="synonym">Dolichos pruriens</name>
    <dbReference type="NCBI Taxonomy" id="157652"/>
    <lineage>
        <taxon>Eukaryota</taxon>
        <taxon>Viridiplantae</taxon>
        <taxon>Streptophyta</taxon>
        <taxon>Embryophyta</taxon>
        <taxon>Tracheophyta</taxon>
        <taxon>Spermatophyta</taxon>
        <taxon>Magnoliopsida</taxon>
        <taxon>eudicotyledons</taxon>
        <taxon>Gunneridae</taxon>
        <taxon>Pentapetalae</taxon>
        <taxon>rosids</taxon>
        <taxon>fabids</taxon>
        <taxon>Fabales</taxon>
        <taxon>Fabaceae</taxon>
        <taxon>Papilionoideae</taxon>
        <taxon>50 kb inversion clade</taxon>
        <taxon>NPAAA clade</taxon>
        <taxon>indigoferoid/millettioid clade</taxon>
        <taxon>Phaseoleae</taxon>
        <taxon>Mucuna</taxon>
    </lineage>
</organism>
<dbReference type="Proteomes" id="UP000257109">
    <property type="component" value="Unassembled WGS sequence"/>
</dbReference>
<reference evidence="1" key="1">
    <citation type="submission" date="2018-05" db="EMBL/GenBank/DDBJ databases">
        <title>Draft genome of Mucuna pruriens seed.</title>
        <authorList>
            <person name="Nnadi N.E."/>
            <person name="Vos R."/>
            <person name="Hasami M.H."/>
            <person name="Devisetty U.K."/>
            <person name="Aguiy J.C."/>
        </authorList>
    </citation>
    <scope>NUCLEOTIDE SEQUENCE [LARGE SCALE GENOMIC DNA]</scope>
    <source>
        <strain evidence="1">JCA_2017</strain>
    </source>
</reference>
<proteinExistence type="predicted"/>
<keyword evidence="2" id="KW-1185">Reference proteome</keyword>